<reference evidence="1 2" key="1">
    <citation type="journal article" date="2022" name="Genome Biol. Evol.">
        <title>The Spruce Budworm Genome: Reconstructing the Evolutionary History of Antifreeze Proteins.</title>
        <authorList>
            <person name="Beliveau C."/>
            <person name="Gagne P."/>
            <person name="Picq S."/>
            <person name="Vernygora O."/>
            <person name="Keeling C.I."/>
            <person name="Pinkney K."/>
            <person name="Doucet D."/>
            <person name="Wen F."/>
            <person name="Johnston J.S."/>
            <person name="Maaroufi H."/>
            <person name="Boyle B."/>
            <person name="Laroche J."/>
            <person name="Dewar K."/>
            <person name="Juretic N."/>
            <person name="Blackburn G."/>
            <person name="Nisole A."/>
            <person name="Brunet B."/>
            <person name="Brandao M."/>
            <person name="Lumley L."/>
            <person name="Duan J."/>
            <person name="Quan G."/>
            <person name="Lucarotti C.J."/>
            <person name="Roe A.D."/>
            <person name="Sperling F.A.H."/>
            <person name="Levesque R.C."/>
            <person name="Cusson M."/>
        </authorList>
    </citation>
    <scope>NUCLEOTIDE SEQUENCE [LARGE SCALE GENOMIC DNA]</scope>
    <source>
        <strain evidence="1">Glfc:IPQL:Cfum</strain>
    </source>
</reference>
<comment type="caution">
    <text evidence="1">The sequence shown here is derived from an EMBL/GenBank/DDBJ whole genome shotgun (WGS) entry which is preliminary data.</text>
</comment>
<proteinExistence type="predicted"/>
<protein>
    <submittedName>
        <fullName evidence="1">Uncharacterized protein</fullName>
    </submittedName>
</protein>
<gene>
    <name evidence="1" type="ORF">MSG28_012039</name>
</gene>
<dbReference type="Proteomes" id="UP001064048">
    <property type="component" value="Chromosome 20"/>
</dbReference>
<keyword evidence="2" id="KW-1185">Reference proteome</keyword>
<evidence type="ECO:0000313" key="2">
    <source>
        <dbReference type="Proteomes" id="UP001064048"/>
    </source>
</evidence>
<organism evidence="1 2">
    <name type="scientific">Choristoneura fumiferana</name>
    <name type="common">Spruce budworm moth</name>
    <name type="synonym">Archips fumiferana</name>
    <dbReference type="NCBI Taxonomy" id="7141"/>
    <lineage>
        <taxon>Eukaryota</taxon>
        <taxon>Metazoa</taxon>
        <taxon>Ecdysozoa</taxon>
        <taxon>Arthropoda</taxon>
        <taxon>Hexapoda</taxon>
        <taxon>Insecta</taxon>
        <taxon>Pterygota</taxon>
        <taxon>Neoptera</taxon>
        <taxon>Endopterygota</taxon>
        <taxon>Lepidoptera</taxon>
        <taxon>Glossata</taxon>
        <taxon>Ditrysia</taxon>
        <taxon>Tortricoidea</taxon>
        <taxon>Tortricidae</taxon>
        <taxon>Tortricinae</taxon>
        <taxon>Choristoneura</taxon>
    </lineage>
</organism>
<name>A0ACC0KP37_CHOFU</name>
<accession>A0ACC0KP37</accession>
<evidence type="ECO:0000313" key="1">
    <source>
        <dbReference type="EMBL" id="KAI8437821.1"/>
    </source>
</evidence>
<sequence>MQGFKALVLLAVVVALLGLVSAAAVEGEPSGVQQLPAMLVRSGPAQLSDPAARSCTNSACYSLCRSLGWANGFCLDAEWCLCYN</sequence>
<dbReference type="EMBL" id="CM046120">
    <property type="protein sequence ID" value="KAI8437821.1"/>
    <property type="molecule type" value="Genomic_DNA"/>
</dbReference>